<feature type="region of interest" description="Disordered" evidence="1">
    <location>
        <begin position="162"/>
        <end position="196"/>
    </location>
</feature>
<dbReference type="EMBL" id="VNKQ01000018">
    <property type="protein sequence ID" value="KAG0645672.1"/>
    <property type="molecule type" value="Genomic_DNA"/>
</dbReference>
<feature type="compositionally biased region" description="Basic and acidic residues" evidence="1">
    <location>
        <begin position="882"/>
        <end position="894"/>
    </location>
</feature>
<dbReference type="Proteomes" id="UP000785200">
    <property type="component" value="Unassembled WGS sequence"/>
</dbReference>
<feature type="compositionally biased region" description="Polar residues" evidence="1">
    <location>
        <begin position="44"/>
        <end position="64"/>
    </location>
</feature>
<reference evidence="3" key="1">
    <citation type="submission" date="2019-07" db="EMBL/GenBank/DDBJ databases">
        <title>Hyphodiscus hymeniophilus genome sequencing and assembly.</title>
        <authorList>
            <person name="Kramer G."/>
            <person name="Nodwell J."/>
        </authorList>
    </citation>
    <scope>NUCLEOTIDE SEQUENCE</scope>
    <source>
        <strain evidence="3">ATCC 34498</strain>
    </source>
</reference>
<gene>
    <name evidence="3" type="ORF">D0Z07_8744</name>
</gene>
<evidence type="ECO:0000313" key="3">
    <source>
        <dbReference type="EMBL" id="KAG0645672.1"/>
    </source>
</evidence>
<feature type="region of interest" description="Disordered" evidence="1">
    <location>
        <begin position="730"/>
        <end position="812"/>
    </location>
</feature>
<feature type="compositionally biased region" description="Basic and acidic residues" evidence="1">
    <location>
        <begin position="9"/>
        <end position="26"/>
    </location>
</feature>
<feature type="region of interest" description="Disordered" evidence="1">
    <location>
        <begin position="868"/>
        <end position="993"/>
    </location>
</feature>
<accession>A0A9P6SQU6</accession>
<feature type="compositionally biased region" description="Polar residues" evidence="1">
    <location>
        <begin position="663"/>
        <end position="692"/>
    </location>
</feature>
<keyword evidence="2" id="KW-1133">Transmembrane helix</keyword>
<feature type="compositionally biased region" description="Basic and acidic residues" evidence="1">
    <location>
        <begin position="940"/>
        <end position="961"/>
    </location>
</feature>
<feature type="compositionally biased region" description="Basic and acidic residues" evidence="1">
    <location>
        <begin position="496"/>
        <end position="508"/>
    </location>
</feature>
<feature type="compositionally biased region" description="Low complexity" evidence="1">
    <location>
        <begin position="586"/>
        <end position="595"/>
    </location>
</feature>
<feature type="region of interest" description="Disordered" evidence="1">
    <location>
        <begin position="494"/>
        <end position="533"/>
    </location>
</feature>
<keyword evidence="4" id="KW-1185">Reference proteome</keyword>
<comment type="caution">
    <text evidence="3">The sequence shown here is derived from an EMBL/GenBank/DDBJ whole genome shotgun (WGS) entry which is preliminary data.</text>
</comment>
<feature type="compositionally biased region" description="Basic and acidic residues" evidence="1">
    <location>
        <begin position="765"/>
        <end position="776"/>
    </location>
</feature>
<feature type="region of interest" description="Disordered" evidence="1">
    <location>
        <begin position="211"/>
        <end position="276"/>
    </location>
</feature>
<feature type="compositionally biased region" description="Basic and acidic residues" evidence="1">
    <location>
        <begin position="112"/>
        <end position="126"/>
    </location>
</feature>
<dbReference type="OrthoDB" id="5402622at2759"/>
<proteinExistence type="predicted"/>
<feature type="compositionally biased region" description="Basic residues" evidence="1">
    <location>
        <begin position="238"/>
        <end position="249"/>
    </location>
</feature>
<dbReference type="PANTHER" id="PTHR38426:SF1">
    <property type="entry name" value="MAINTENANCE OF TELOMERE CAPPING PROTEIN 4"/>
    <property type="match status" value="1"/>
</dbReference>
<feature type="compositionally biased region" description="Low complexity" evidence="1">
    <location>
        <begin position="737"/>
        <end position="747"/>
    </location>
</feature>
<feature type="compositionally biased region" description="Polar residues" evidence="1">
    <location>
        <begin position="267"/>
        <end position="276"/>
    </location>
</feature>
<feature type="compositionally biased region" description="Low complexity" evidence="1">
    <location>
        <begin position="28"/>
        <end position="43"/>
    </location>
</feature>
<dbReference type="InterPro" id="IPR038769">
    <property type="entry name" value="MTC4"/>
</dbReference>
<keyword evidence="2" id="KW-0472">Membrane</keyword>
<feature type="region of interest" description="Disordered" evidence="1">
    <location>
        <begin position="663"/>
        <end position="718"/>
    </location>
</feature>
<evidence type="ECO:0000313" key="4">
    <source>
        <dbReference type="Proteomes" id="UP000785200"/>
    </source>
</evidence>
<feature type="region of interest" description="Disordered" evidence="1">
    <location>
        <begin position="1"/>
        <end position="147"/>
    </location>
</feature>
<dbReference type="AlphaFoldDB" id="A0A9P6SQU6"/>
<evidence type="ECO:0000256" key="2">
    <source>
        <dbReference type="SAM" id="Phobius"/>
    </source>
</evidence>
<dbReference type="PANTHER" id="PTHR38426">
    <property type="entry name" value="MAINTENANCE OF TELOMERE CAPPING PROTEIN 4"/>
    <property type="match status" value="1"/>
</dbReference>
<protein>
    <submittedName>
        <fullName evidence="3">Uncharacterized protein</fullName>
    </submittedName>
</protein>
<feature type="compositionally biased region" description="Basic and acidic residues" evidence="1">
    <location>
        <begin position="519"/>
        <end position="533"/>
    </location>
</feature>
<feature type="region of interest" description="Disordered" evidence="1">
    <location>
        <begin position="578"/>
        <end position="614"/>
    </location>
</feature>
<evidence type="ECO:0000256" key="1">
    <source>
        <dbReference type="SAM" id="MobiDB-lite"/>
    </source>
</evidence>
<sequence>MTSTENAENDVRNRDAATHTPFEHHTASVSLSSSNHRNSFQSSDTGESSKAASARNSLTTSPNGDNVGEDGSFDVTPLKDGRGSHRSHRSRNSGGFLLSNPVFEPPSTVHQTTDHAPKRASTDHKGKAALRAPEKRHSKRRSGVGLGIGGSPLAANVTIVGTNGVGGDSTTDRIDGDDSTSATKPPGAPGPGFDVDSTQIVNLALNLSESRRAARRNVSSPLPPPTPSFGESFAGGSLRHHLQQQRKSSRNVSPKPDRGDRAVTASPRFTSGQKINSPLKPALELDQDGQYHYHFSASTLARAEKAKNLIELMAQYRRLLEYVPPLKPQALERHATANSAILESPIGVTRTSSTTAPVPRPLGREYNPLQYIRNRKVRARERRAIDGDAQGFGDVEKVSSWVDQVSQEASLEDSQTADCLSMPTFSKAADFAASPHNSPTSTFGKAHATQSKIKRPRVDWITNPADMIADIFWLEQDDNKKSIEDRHGRMIFSRSTELKRPVSRRADESESQGTSGSVIKREPARSPDLRIDTKLPEFRSVRVDSDKHVDMATSRARQKLREATRMHGQNGSIHHFLHARSHSRSDSNSSDSEAVSRPRRRRSGTTDSHDRGTDILEKQMMEMLASESRNGKWGSEDVQSDAIFDSIEPPNSGRKDNLVKAQNTLGHSKPGSITNKETSSRRGSFQNGSSGRASLEVPGSGARSSLEELDSTAPNSPQLKALKASNSFIPSIGMDLSPPSRSRQPSPTRNPLSRVKSRFNHYQGHNRDRSRSRVPEVETILMPLSTASNSKEPKPDSPVTPEKQKRSMSPVKKVNTVDSAKSSIRKGGGIRKTKTVEEAAGVRGLFKGSRNPVARVSDFIWKKEFSPIGPSSGFSTDESDVEDIRTVSEKKDSRNSSIAMQHSSDDVQIVSPPKEKPSYLGEMPTFTSPFPELRGRPTRARSDEASGSPVKEDRQAREERRKSSRAHMLKYPPRIDVQNASPTSSPDFPPQDRYQVDASVSDIDSRRGSFATEASGAEAGLDAILGIPGKRGNMPFASGLLKLEASNSHRLSSGGKRHWSISDRGVSVHRGPMTKQEIARVKVLLLSSGIKAKEIARRAAEAKGIRDTEERVYAEILPMAQQKIGPVPKSQQHILAARILADDIQLSSEMWQASADNFTGVTMQNLLTRIDALRGRVTDDLTPMTRKAADEADEVSKDLVTSQTLKVKRITDSMDKMMRQRRRRFRWLRRGGWLMVEWALVGVMWLVWFVVVFVRIIMAVGNGAVGVGRWLLFR</sequence>
<keyword evidence="2" id="KW-0812">Transmembrane</keyword>
<organism evidence="3 4">
    <name type="scientific">Hyphodiscus hymeniophilus</name>
    <dbReference type="NCBI Taxonomy" id="353542"/>
    <lineage>
        <taxon>Eukaryota</taxon>
        <taxon>Fungi</taxon>
        <taxon>Dikarya</taxon>
        <taxon>Ascomycota</taxon>
        <taxon>Pezizomycotina</taxon>
        <taxon>Leotiomycetes</taxon>
        <taxon>Helotiales</taxon>
        <taxon>Hyphodiscaceae</taxon>
        <taxon>Hyphodiscus</taxon>
    </lineage>
</organism>
<name>A0A9P6SQU6_9HELO</name>
<feature type="transmembrane region" description="Helical" evidence="2">
    <location>
        <begin position="1227"/>
        <end position="1247"/>
    </location>
</feature>